<sequence length="199" mass="23973">MVWLFLLLFAISFLMGVFDIPQWIFLLVFIPFALTLLYRSYYLVFFEKDVNKIMNFLKKSKQANYQFIYHLFNDDVTKAEKELLRIRSSQLKIISYLILLSKQKRYNEAKELLQQMKENVHKWYYGAAIALQLGDHSTYQQYKAKVKDPVYRTWLEAEERVHEGKKTEALNMLDEQIPKLRGLKLLSAIQYRKEIREER</sequence>
<accession>I3E8Z0</accession>
<name>I3E8Z0_BACMM</name>
<feature type="transmembrane region" description="Helical" evidence="1">
    <location>
        <begin position="24"/>
        <end position="44"/>
    </location>
</feature>
<keyword evidence="1" id="KW-0472">Membrane</keyword>
<keyword evidence="3" id="KW-1185">Reference proteome</keyword>
<dbReference type="KEGG" id="bmet:BMMGA3_09120"/>
<keyword evidence="1" id="KW-0812">Transmembrane</keyword>
<dbReference type="EMBL" id="CP007739">
    <property type="protein sequence ID" value="AIE60224.1"/>
    <property type="molecule type" value="Genomic_DNA"/>
</dbReference>
<reference evidence="2 3" key="1">
    <citation type="journal article" date="2015" name="BMC Genomics">
        <title>Transcriptome analysis of thermophilic methylotrophic Bacillus methanolicus MGA3 using RNA-sequencing provides detailed insights into its previously uncharted transcriptional landscape.</title>
        <authorList>
            <person name="Irla M."/>
            <person name="Neshat A."/>
            <person name="Brautaset T."/>
            <person name="Ruckert C."/>
            <person name="Kalinowski J."/>
            <person name="Wendisch V.F."/>
        </authorList>
    </citation>
    <scope>NUCLEOTIDE SEQUENCE [LARGE SCALE GENOMIC DNA]</scope>
    <source>
        <strain evidence="3">MGA3 / ATCC 53907</strain>
    </source>
</reference>
<protein>
    <submittedName>
        <fullName evidence="2">Putative membrane protein</fullName>
    </submittedName>
</protein>
<dbReference type="Proteomes" id="UP000027602">
    <property type="component" value="Chromosome"/>
</dbReference>
<dbReference type="eggNOG" id="ENOG5032UEM">
    <property type="taxonomic scope" value="Bacteria"/>
</dbReference>
<evidence type="ECO:0000313" key="3">
    <source>
        <dbReference type="Proteomes" id="UP000027602"/>
    </source>
</evidence>
<organism evidence="2 3">
    <name type="scientific">Bacillus methanolicus (strain MGA3 / ATCC 53907)</name>
    <dbReference type="NCBI Taxonomy" id="796606"/>
    <lineage>
        <taxon>Bacteria</taxon>
        <taxon>Bacillati</taxon>
        <taxon>Bacillota</taxon>
        <taxon>Bacilli</taxon>
        <taxon>Bacillales</taxon>
        <taxon>Bacillaceae</taxon>
        <taxon>Bacillus</taxon>
    </lineage>
</organism>
<dbReference type="RefSeq" id="WP_004434455.1">
    <property type="nucleotide sequence ID" value="NZ_ADWW01000002.1"/>
</dbReference>
<dbReference type="OrthoDB" id="2474954at2"/>
<dbReference type="HOGENOM" id="CLU_1358192_0_0_9"/>
<keyword evidence="1" id="KW-1133">Transmembrane helix</keyword>
<dbReference type="AlphaFoldDB" id="I3E8Z0"/>
<evidence type="ECO:0000313" key="2">
    <source>
        <dbReference type="EMBL" id="AIE60224.1"/>
    </source>
</evidence>
<proteinExistence type="predicted"/>
<gene>
    <name evidence="2" type="ORF">BMMGA3_09120</name>
</gene>
<evidence type="ECO:0000256" key="1">
    <source>
        <dbReference type="SAM" id="Phobius"/>
    </source>
</evidence>